<comment type="similarity">
    <text evidence="1">Belongs to the short-chain dehydrogenases/reductases (SDR) family.</text>
</comment>
<dbReference type="PRINTS" id="PR00081">
    <property type="entry name" value="GDHRDH"/>
</dbReference>
<keyword evidence="2" id="KW-0560">Oxidoreductase</keyword>
<dbReference type="EMBL" id="JBHRTR010000025">
    <property type="protein sequence ID" value="MFC3227776.1"/>
    <property type="molecule type" value="Genomic_DNA"/>
</dbReference>
<dbReference type="Pfam" id="PF00106">
    <property type="entry name" value="adh_short"/>
    <property type="match status" value="1"/>
</dbReference>
<protein>
    <submittedName>
        <fullName evidence="3">SDR family NAD(P)-dependent oxidoreductase</fullName>
    </submittedName>
</protein>
<dbReference type="InterPro" id="IPR036291">
    <property type="entry name" value="NAD(P)-bd_dom_sf"/>
</dbReference>
<dbReference type="PROSITE" id="PS00061">
    <property type="entry name" value="ADH_SHORT"/>
    <property type="match status" value="1"/>
</dbReference>
<evidence type="ECO:0000313" key="3">
    <source>
        <dbReference type="EMBL" id="MFC3227776.1"/>
    </source>
</evidence>
<dbReference type="PANTHER" id="PTHR24321:SF8">
    <property type="entry name" value="ESTRADIOL 17-BETA-DEHYDROGENASE 8-RELATED"/>
    <property type="match status" value="1"/>
</dbReference>
<dbReference type="InterPro" id="IPR002347">
    <property type="entry name" value="SDR_fam"/>
</dbReference>
<dbReference type="Proteomes" id="UP001595528">
    <property type="component" value="Unassembled WGS sequence"/>
</dbReference>
<comment type="caution">
    <text evidence="3">The sequence shown here is derived from an EMBL/GenBank/DDBJ whole genome shotgun (WGS) entry which is preliminary data.</text>
</comment>
<evidence type="ECO:0000313" key="4">
    <source>
        <dbReference type="Proteomes" id="UP001595528"/>
    </source>
</evidence>
<evidence type="ECO:0000256" key="1">
    <source>
        <dbReference type="ARBA" id="ARBA00006484"/>
    </source>
</evidence>
<name>A0ABV7KZD5_9PROT</name>
<evidence type="ECO:0000256" key="2">
    <source>
        <dbReference type="ARBA" id="ARBA00023002"/>
    </source>
</evidence>
<dbReference type="InterPro" id="IPR020904">
    <property type="entry name" value="Sc_DH/Rdtase_CS"/>
</dbReference>
<reference evidence="4" key="1">
    <citation type="journal article" date="2019" name="Int. J. Syst. Evol. Microbiol.">
        <title>The Global Catalogue of Microorganisms (GCM) 10K type strain sequencing project: providing services to taxonomists for standard genome sequencing and annotation.</title>
        <authorList>
            <consortium name="The Broad Institute Genomics Platform"/>
            <consortium name="The Broad Institute Genome Sequencing Center for Infectious Disease"/>
            <person name="Wu L."/>
            <person name="Ma J."/>
        </authorList>
    </citation>
    <scope>NUCLEOTIDE SEQUENCE [LARGE SCALE GENOMIC DNA]</scope>
    <source>
        <strain evidence="4">KCTC 42964</strain>
    </source>
</reference>
<keyword evidence="4" id="KW-1185">Reference proteome</keyword>
<dbReference type="RefSeq" id="WP_379900237.1">
    <property type="nucleotide sequence ID" value="NZ_JBHRTR010000025.1"/>
</dbReference>
<gene>
    <name evidence="3" type="ORF">ACFOGJ_11070</name>
</gene>
<dbReference type="Gene3D" id="3.40.50.720">
    <property type="entry name" value="NAD(P)-binding Rossmann-like Domain"/>
    <property type="match status" value="1"/>
</dbReference>
<dbReference type="SUPFAM" id="SSF51735">
    <property type="entry name" value="NAD(P)-binding Rossmann-fold domains"/>
    <property type="match status" value="1"/>
</dbReference>
<sequence>MAEGRSGEAGGLVLVTGAAGALGRAVCAAFAARGDDVAALDRDAAALEAAFPGGDIRKVAVDLSDADATAAAVADLSDAAGTPVRVLACIAGGFGMGPQVEEEDPAEHRRMMEMNFFTALHAIRAVVPGMRKAGQGCILTIGALAALSGKAQMGAYCVSKSAVMRLTESLASELRGSGVRANCVLPSVIDTPANRSAMPDADPGQWVRPEQIARTLTFLAHADGDAVHGALIPLDGGH</sequence>
<proteinExistence type="inferred from homology"/>
<organism evidence="3 4">
    <name type="scientific">Marinibaculum pumilum</name>
    <dbReference type="NCBI Taxonomy" id="1766165"/>
    <lineage>
        <taxon>Bacteria</taxon>
        <taxon>Pseudomonadati</taxon>
        <taxon>Pseudomonadota</taxon>
        <taxon>Alphaproteobacteria</taxon>
        <taxon>Rhodospirillales</taxon>
        <taxon>Rhodospirillaceae</taxon>
        <taxon>Marinibaculum</taxon>
    </lineage>
</organism>
<dbReference type="PANTHER" id="PTHR24321">
    <property type="entry name" value="DEHYDROGENASES, SHORT CHAIN"/>
    <property type="match status" value="1"/>
</dbReference>
<accession>A0ABV7KZD5</accession>